<dbReference type="EMBL" id="JADZLT010000050">
    <property type="protein sequence ID" value="MBH0238421.1"/>
    <property type="molecule type" value="Genomic_DNA"/>
</dbReference>
<feature type="domain" description="Sialidase" evidence="1">
    <location>
        <begin position="37"/>
        <end position="367"/>
    </location>
</feature>
<evidence type="ECO:0000313" key="3">
    <source>
        <dbReference type="Proteomes" id="UP000631694"/>
    </source>
</evidence>
<protein>
    <submittedName>
        <fullName evidence="2">Exo-alpha-sialidase</fullName>
    </submittedName>
</protein>
<dbReference type="PANTHER" id="PTHR43752">
    <property type="entry name" value="BNR/ASP-BOX REPEAT FAMILY PROTEIN"/>
    <property type="match status" value="1"/>
</dbReference>
<dbReference type="SUPFAM" id="SSF50939">
    <property type="entry name" value="Sialidases"/>
    <property type="match status" value="1"/>
</dbReference>
<dbReference type="Pfam" id="PF13088">
    <property type="entry name" value="BNR_2"/>
    <property type="match status" value="1"/>
</dbReference>
<comment type="caution">
    <text evidence="2">The sequence shown here is derived from an EMBL/GenBank/DDBJ whole genome shotgun (WGS) entry which is preliminary data.</text>
</comment>
<dbReference type="PANTHER" id="PTHR43752:SF2">
    <property type="entry name" value="BNR_ASP-BOX REPEAT FAMILY PROTEIN"/>
    <property type="match status" value="1"/>
</dbReference>
<dbReference type="AlphaFoldDB" id="A0A931N050"/>
<sequence>MDGLLRPSPLGRGLEEAFLPSPCIQNHAANLHVLPGGALACVWFGGSQEGASDISIWMARLEPGAAEWSPAERMSDDPARSEQNPVLFTAPTGDVWLFWTAQRFGNQDTAIVRRRISTDGGMSFGPIEVFIDTSGTFVRQPIVVTPAGRWLLPVFACVARPGEKWTGDHDTSAVLFSDDEGLSWRRTEVPHSTGCVHMNIAPDADGFLAVYRSRFADAVHVSRSADGLAWSAPEPGSLPNNNSSIQLIARRGGGHAIVYNHVAAGDGTARRLNLYDEIEDEDDIEGAAAPGPAAPAAAPPPARTAFWGTPRAPLSLAFTADGARSFAGRLDLDGGDGYCLTNNSKEGLNRELSYPSITEGADGTLHVAYTYHRRAIKYVRLPPG</sequence>
<dbReference type="Gene3D" id="2.120.10.10">
    <property type="match status" value="1"/>
</dbReference>
<dbReference type="Proteomes" id="UP000631694">
    <property type="component" value="Unassembled WGS sequence"/>
</dbReference>
<proteinExistence type="predicted"/>
<dbReference type="InterPro" id="IPR036278">
    <property type="entry name" value="Sialidase_sf"/>
</dbReference>
<accession>A0A931N050</accession>
<name>A0A931N050_9HYPH</name>
<reference evidence="2" key="1">
    <citation type="submission" date="2020-12" db="EMBL/GenBank/DDBJ databases">
        <title>Methylobrevis albus sp. nov., isolated from fresh water lack sediment.</title>
        <authorList>
            <person name="Zou Q."/>
        </authorList>
    </citation>
    <scope>NUCLEOTIDE SEQUENCE</scope>
    <source>
        <strain evidence="2">L22</strain>
    </source>
</reference>
<keyword evidence="3" id="KW-1185">Reference proteome</keyword>
<gene>
    <name evidence="2" type="ORF">I5731_11350</name>
</gene>
<organism evidence="2 3">
    <name type="scientific">Methylobrevis albus</name>
    <dbReference type="NCBI Taxonomy" id="2793297"/>
    <lineage>
        <taxon>Bacteria</taxon>
        <taxon>Pseudomonadati</taxon>
        <taxon>Pseudomonadota</taxon>
        <taxon>Alphaproteobacteria</taxon>
        <taxon>Hyphomicrobiales</taxon>
        <taxon>Pleomorphomonadaceae</taxon>
        <taxon>Methylobrevis</taxon>
    </lineage>
</organism>
<dbReference type="CDD" id="cd15482">
    <property type="entry name" value="Sialidase_non-viral"/>
    <property type="match status" value="1"/>
</dbReference>
<evidence type="ECO:0000259" key="1">
    <source>
        <dbReference type="Pfam" id="PF13088"/>
    </source>
</evidence>
<evidence type="ECO:0000313" key="2">
    <source>
        <dbReference type="EMBL" id="MBH0238421.1"/>
    </source>
</evidence>
<dbReference type="InterPro" id="IPR011040">
    <property type="entry name" value="Sialidase"/>
</dbReference>